<dbReference type="Pfam" id="PF05795">
    <property type="entry name" value="Plasmodium_Vir"/>
    <property type="match status" value="1"/>
</dbReference>
<dbReference type="VEuPathDB" id="PlasmoDB:PVP01_0005530"/>
<protein>
    <submittedName>
        <fullName evidence="2">VIR protein</fullName>
    </submittedName>
</protein>
<dbReference type="EMBL" id="FLZR02000016">
    <property type="protein sequence ID" value="VUZ99839.1"/>
    <property type="molecule type" value="Genomic_DNA"/>
</dbReference>
<organism evidence="2">
    <name type="scientific">Plasmodium vivax</name>
    <name type="common">malaria parasite P. vivax</name>
    <dbReference type="NCBI Taxonomy" id="5855"/>
    <lineage>
        <taxon>Eukaryota</taxon>
        <taxon>Sar</taxon>
        <taxon>Alveolata</taxon>
        <taxon>Apicomplexa</taxon>
        <taxon>Aconoidasida</taxon>
        <taxon>Haemosporida</taxon>
        <taxon>Plasmodiidae</taxon>
        <taxon>Plasmodium</taxon>
        <taxon>Plasmodium (Plasmodium)</taxon>
    </lineage>
</organism>
<feature type="compositionally biased region" description="Polar residues" evidence="1">
    <location>
        <begin position="254"/>
        <end position="264"/>
    </location>
</feature>
<reference evidence="2" key="1">
    <citation type="submission" date="2016-07" db="EMBL/GenBank/DDBJ databases">
        <authorList>
            <consortium name="Pathogen Informatics"/>
        </authorList>
    </citation>
    <scope>NUCLEOTIDE SEQUENCE</scope>
</reference>
<dbReference type="VEuPathDB" id="PlasmoDB:PVPAM_000038300"/>
<dbReference type="VEuPathDB" id="PlasmoDB:PVW1_060034900"/>
<sequence length="476" mass="54252">MACSNYSGDVKFHILLKDYIIITYLKYFNYHCYDRLKKYYDKPYNSSIANDILNRFQVPPHLKIYLEDSPNLLSELGKNLASYGPYDSAYYHITCNYINYWLNQKIAHIYGLHDSNFKLFLDFADEFGKERSVINYKKNSCSKYFSFLKGDKNVIMKTLYEMYDLYNKIISKNPVLTPKNICSNFMSINYHYNTLIWNYPNDEDLHKKLGEFKNLVLNEKTNHEGKCDTNLSYVMALPIPSPRPPENSDVGERSSVQQVGSQISTDERLKVKSGDPINQPQLQSQAEDTPSTVERQQAKLSQTSEALLSLQGEHPESPLSSRGGKPEAVLSQYPEHQEELQISEFSESTYSPVNFPRKETLLEMNKHTDGINYRSPDTYIPSNQSEGIMHSIKGAFTGIVQSVDPGPVLGVSGGMGALFLLFKYTPVGSFFGGRRGRIRQIPSNFRGFPPGDFANFQEYDGGFIGYNAMNVNPFAE</sequence>
<evidence type="ECO:0000256" key="1">
    <source>
        <dbReference type="SAM" id="MobiDB-lite"/>
    </source>
</evidence>
<feature type="region of interest" description="Disordered" evidence="1">
    <location>
        <begin position="238"/>
        <end position="336"/>
    </location>
</feature>
<dbReference type="InterPro" id="IPR008780">
    <property type="entry name" value="Plasmodium_Vir"/>
</dbReference>
<dbReference type="AlphaFoldDB" id="A0A565A4W7"/>
<evidence type="ECO:0000313" key="2">
    <source>
        <dbReference type="EMBL" id="VUZ99839.1"/>
    </source>
</evidence>
<dbReference type="OrthoDB" id="389062at2759"/>
<dbReference type="VEuPathDB" id="PlasmoDB:PVX_039190"/>
<gene>
    <name evidence="2" type="ORF">PVP01_0005530</name>
</gene>
<name>A0A565A4W7_PLAVI</name>
<feature type="compositionally biased region" description="Polar residues" evidence="1">
    <location>
        <begin position="276"/>
        <end position="306"/>
    </location>
</feature>
<proteinExistence type="predicted"/>
<accession>A0A565A4W7</accession>
<dbReference type="Proteomes" id="UP000220605">
    <property type="component" value="Unassembled WGS sequence"/>
</dbReference>